<protein>
    <submittedName>
        <fullName evidence="1">Uncharacterized protein</fullName>
    </submittedName>
</protein>
<evidence type="ECO:0000313" key="1">
    <source>
        <dbReference type="EMBL" id="NCU18694.1"/>
    </source>
</evidence>
<name>A0ABX0A5G6_9BACI</name>
<comment type="caution">
    <text evidence="1">The sequence shown here is derived from an EMBL/GenBank/DDBJ whole genome shotgun (WGS) entry which is preliminary data.</text>
</comment>
<dbReference type="Proteomes" id="UP000743899">
    <property type="component" value="Unassembled WGS sequence"/>
</dbReference>
<reference evidence="1 2" key="1">
    <citation type="submission" date="2020-01" db="EMBL/GenBank/DDBJ databases">
        <title>A novel Bacillus sp. from Pasinler.</title>
        <authorList>
            <person name="Adiguzel A."/>
            <person name="Ay H."/>
            <person name="Baltaci M.O."/>
        </authorList>
    </citation>
    <scope>NUCLEOTIDE SEQUENCE [LARGE SCALE GENOMIC DNA]</scope>
    <source>
        <strain evidence="1 2">P1</strain>
    </source>
</reference>
<keyword evidence="2" id="KW-1185">Reference proteome</keyword>
<sequence>TRARGKFINIVDKKYISSRTSKNKTVQQLIYHLEKSGQSYTRHAFSQIVDKKSHPNLQWYEENILEPLLQDIEHAKKITISATNPAKLNQHIWQALKRLENKVDIQFITLNNAEIQLQKYGLIQKDVVMPFIQINEEILWVGTPQVESNYESSTKQPFFKCRLVSKQTIEIFTSFLNLKEAKLITNKESKQIVSFRPSYTFTQYVTSWDQCPSCKSVRRISTKHDGSYILNCDYCGMKAGLQDWYVQKYFDYADVKCSTCNSPLEVEGKGKDLTISCSGCRTEIEVQALL</sequence>
<dbReference type="EMBL" id="JAACYS010000073">
    <property type="protein sequence ID" value="NCU18694.1"/>
    <property type="molecule type" value="Genomic_DNA"/>
</dbReference>
<dbReference type="RefSeq" id="WP_407670483.1">
    <property type="nucleotide sequence ID" value="NZ_JAACYS010000073.1"/>
</dbReference>
<evidence type="ECO:0000313" key="2">
    <source>
        <dbReference type="Proteomes" id="UP000743899"/>
    </source>
</evidence>
<proteinExistence type="predicted"/>
<accession>A0ABX0A5G6</accession>
<organism evidence="1 2">
    <name type="scientific">Pallidibacillus pasinlerensis</name>
    <dbReference type="NCBI Taxonomy" id="2703818"/>
    <lineage>
        <taxon>Bacteria</taxon>
        <taxon>Bacillati</taxon>
        <taxon>Bacillota</taxon>
        <taxon>Bacilli</taxon>
        <taxon>Bacillales</taxon>
        <taxon>Bacillaceae</taxon>
        <taxon>Pallidibacillus</taxon>
    </lineage>
</organism>
<feature type="non-terminal residue" evidence="1">
    <location>
        <position position="1"/>
    </location>
</feature>
<gene>
    <name evidence="1" type="ORF">GW534_13380</name>
</gene>